<dbReference type="RefSeq" id="WP_191317853.1">
    <property type="nucleotide sequence ID" value="NZ_BNCG01000001.1"/>
</dbReference>
<dbReference type="InterPro" id="IPR006944">
    <property type="entry name" value="Phage/GTA_portal"/>
</dbReference>
<keyword evidence="3" id="KW-1185">Reference proteome</keyword>
<feature type="region of interest" description="Disordered" evidence="1">
    <location>
        <begin position="367"/>
        <end position="394"/>
    </location>
</feature>
<dbReference type="InterPro" id="IPR006427">
    <property type="entry name" value="Portal_HK97"/>
</dbReference>
<dbReference type="Gene3D" id="3.40.140.120">
    <property type="match status" value="1"/>
</dbReference>
<name>A0ABV7UHE9_9HYPH</name>
<dbReference type="Gene3D" id="3.30.1120.70">
    <property type="match status" value="1"/>
</dbReference>
<gene>
    <name evidence="2" type="ORF">ACFONL_10755</name>
</gene>
<dbReference type="Pfam" id="PF04860">
    <property type="entry name" value="Phage_portal"/>
    <property type="match status" value="1"/>
</dbReference>
<evidence type="ECO:0000313" key="2">
    <source>
        <dbReference type="EMBL" id="MFC3637850.1"/>
    </source>
</evidence>
<accession>A0ABV7UHE9</accession>
<sequence length="394" mass="42317">MWPFQRKSAPPLIDPASESWAALTGLFAPGSTGVGVTADVAMSVPAVNAAVTLVAGTVGLLPCKLYSNGATGKQPAPAHPAYALVHDDANAWQSAGKVRELITTDAILHGDGFGFVVKVGSKPVEILHLARHAVTVERLDTGEPRYRIGQQVYGPDQVIHLQAPSIDGRTGYGLLRAGREAIGLAVLLERTSARLFKNNSRPGSVLSFKGSLKADTVKRIGEAWRAAHGGDNAGGVAVLDQAGEYKPIAFTSVETQHTEQRNFSIAEIARLTRVPVTMLQDLSHGTFANTEQQNLQFLQLCLLPWLKAWTDAYRRTLLTSDERQRYSVEFVVDDLLRADTAARASAYASFRAAGVMTSNDCRRLENLPALPDGDTLASPYTTPGAAPQHKEDAD</sequence>
<proteinExistence type="predicted"/>
<evidence type="ECO:0000313" key="3">
    <source>
        <dbReference type="Proteomes" id="UP001595704"/>
    </source>
</evidence>
<dbReference type="EMBL" id="JBHRYC010000050">
    <property type="protein sequence ID" value="MFC3637850.1"/>
    <property type="molecule type" value="Genomic_DNA"/>
</dbReference>
<dbReference type="NCBIfam" id="TIGR01537">
    <property type="entry name" value="portal_HK97"/>
    <property type="match status" value="1"/>
</dbReference>
<comment type="caution">
    <text evidence="2">The sequence shown here is derived from an EMBL/GenBank/DDBJ whole genome shotgun (WGS) entry which is preliminary data.</text>
</comment>
<organism evidence="2 3">
    <name type="scientific">Camelimonas fluminis</name>
    <dbReference type="NCBI Taxonomy" id="1576911"/>
    <lineage>
        <taxon>Bacteria</taxon>
        <taxon>Pseudomonadati</taxon>
        <taxon>Pseudomonadota</taxon>
        <taxon>Alphaproteobacteria</taxon>
        <taxon>Hyphomicrobiales</taxon>
        <taxon>Chelatococcaceae</taxon>
        <taxon>Camelimonas</taxon>
    </lineage>
</organism>
<reference evidence="3" key="1">
    <citation type="journal article" date="2019" name="Int. J. Syst. Evol. Microbiol.">
        <title>The Global Catalogue of Microorganisms (GCM) 10K type strain sequencing project: providing services to taxonomists for standard genome sequencing and annotation.</title>
        <authorList>
            <consortium name="The Broad Institute Genomics Platform"/>
            <consortium name="The Broad Institute Genome Sequencing Center for Infectious Disease"/>
            <person name="Wu L."/>
            <person name="Ma J."/>
        </authorList>
    </citation>
    <scope>NUCLEOTIDE SEQUENCE [LARGE SCALE GENOMIC DNA]</scope>
    <source>
        <strain evidence="3">KCTC 42282</strain>
    </source>
</reference>
<dbReference type="Proteomes" id="UP001595704">
    <property type="component" value="Unassembled WGS sequence"/>
</dbReference>
<dbReference type="Gene3D" id="1.20.1270.210">
    <property type="match status" value="1"/>
</dbReference>
<evidence type="ECO:0000256" key="1">
    <source>
        <dbReference type="SAM" id="MobiDB-lite"/>
    </source>
</evidence>
<protein>
    <submittedName>
        <fullName evidence="2">Phage portal protein</fullName>
    </submittedName>
</protein>